<keyword evidence="1" id="KW-0805">Transcription regulation</keyword>
<dbReference type="PANTHER" id="PTHR30146">
    <property type="entry name" value="LACI-RELATED TRANSCRIPTIONAL REPRESSOR"/>
    <property type="match status" value="1"/>
</dbReference>
<organism evidence="5">
    <name type="scientific">Aerophobetes bacterium</name>
    <dbReference type="NCBI Taxonomy" id="2030807"/>
    <lineage>
        <taxon>Bacteria</taxon>
        <taxon>Candidatus Aerophobota</taxon>
    </lineage>
</organism>
<dbReference type="Proteomes" id="UP000885660">
    <property type="component" value="Unassembled WGS sequence"/>
</dbReference>
<dbReference type="InterPro" id="IPR046335">
    <property type="entry name" value="LacI/GalR-like_sensor"/>
</dbReference>
<evidence type="ECO:0000256" key="1">
    <source>
        <dbReference type="ARBA" id="ARBA00023015"/>
    </source>
</evidence>
<dbReference type="GO" id="GO:0003700">
    <property type="term" value="F:DNA-binding transcription factor activity"/>
    <property type="evidence" value="ECO:0007669"/>
    <property type="project" value="TreeGrafter"/>
</dbReference>
<accession>A0A7V0N0G6</accession>
<dbReference type="Pfam" id="PF13377">
    <property type="entry name" value="Peripla_BP_3"/>
    <property type="match status" value="1"/>
</dbReference>
<feature type="non-terminal residue" evidence="5">
    <location>
        <position position="1"/>
    </location>
</feature>
<dbReference type="AlphaFoldDB" id="A0A7V0N0G6"/>
<feature type="domain" description="Transcriptional regulator LacI/GalR-like sensor" evidence="4">
    <location>
        <begin position="2"/>
        <end position="73"/>
    </location>
</feature>
<dbReference type="PANTHER" id="PTHR30146:SF109">
    <property type="entry name" value="HTH-TYPE TRANSCRIPTIONAL REGULATOR GALS"/>
    <property type="match status" value="1"/>
</dbReference>
<keyword evidence="2" id="KW-0238">DNA-binding</keyword>
<dbReference type="InterPro" id="IPR028082">
    <property type="entry name" value="Peripla_BP_I"/>
</dbReference>
<dbReference type="EMBL" id="DRBC01000251">
    <property type="protein sequence ID" value="HDN84928.1"/>
    <property type="molecule type" value="Genomic_DNA"/>
</dbReference>
<dbReference type="SUPFAM" id="SSF53822">
    <property type="entry name" value="Periplasmic binding protein-like I"/>
    <property type="match status" value="1"/>
</dbReference>
<protein>
    <submittedName>
        <fullName evidence="5">LacI family transcriptional regulator</fullName>
    </submittedName>
</protein>
<reference evidence="5" key="1">
    <citation type="journal article" date="2020" name="mSystems">
        <title>Genome- and Community-Level Interaction Insights into Carbon Utilization and Element Cycling Functions of Hydrothermarchaeota in Hydrothermal Sediment.</title>
        <authorList>
            <person name="Zhou Z."/>
            <person name="Liu Y."/>
            <person name="Xu W."/>
            <person name="Pan J."/>
            <person name="Luo Z.H."/>
            <person name="Li M."/>
        </authorList>
    </citation>
    <scope>NUCLEOTIDE SEQUENCE [LARGE SCALE GENOMIC DNA]</scope>
    <source>
        <strain evidence="5">HyVt-219</strain>
    </source>
</reference>
<dbReference type="GO" id="GO:0000976">
    <property type="term" value="F:transcription cis-regulatory region binding"/>
    <property type="evidence" value="ECO:0007669"/>
    <property type="project" value="TreeGrafter"/>
</dbReference>
<evidence type="ECO:0000259" key="4">
    <source>
        <dbReference type="Pfam" id="PF13377"/>
    </source>
</evidence>
<name>A0A7V0N0G6_UNCAE</name>
<gene>
    <name evidence="5" type="ORF">ENG47_04140</name>
</gene>
<evidence type="ECO:0000313" key="5">
    <source>
        <dbReference type="EMBL" id="HDN84928.1"/>
    </source>
</evidence>
<comment type="caution">
    <text evidence="5">The sequence shown here is derived from an EMBL/GenBank/DDBJ whole genome shotgun (WGS) entry which is preliminary data.</text>
</comment>
<evidence type="ECO:0000256" key="2">
    <source>
        <dbReference type="ARBA" id="ARBA00023125"/>
    </source>
</evidence>
<sequence length="81" mass="8778">KEEELSIPEDISLIGFDDTIARLTQPPLSSVALPMGEIGRVAIRILLDRIEGKDTGEPKKVVLKEKLVVRDSTGQLSTGHG</sequence>
<keyword evidence="3" id="KW-0804">Transcription</keyword>
<dbReference type="Gene3D" id="3.40.50.2300">
    <property type="match status" value="1"/>
</dbReference>
<evidence type="ECO:0000256" key="3">
    <source>
        <dbReference type="ARBA" id="ARBA00023163"/>
    </source>
</evidence>
<proteinExistence type="predicted"/>